<dbReference type="Pfam" id="PF16488">
    <property type="entry name" value="ArgoL2"/>
    <property type="match status" value="1"/>
</dbReference>
<keyword evidence="5" id="KW-1185">Reference proteome</keyword>
<evidence type="ECO:0000259" key="3">
    <source>
        <dbReference type="PROSITE" id="PS50822"/>
    </source>
</evidence>
<feature type="domain" description="PAZ" evidence="2">
    <location>
        <begin position="261"/>
        <end position="380"/>
    </location>
</feature>
<dbReference type="Pfam" id="PF08699">
    <property type="entry name" value="ArgoL1"/>
    <property type="match status" value="1"/>
</dbReference>
<dbReference type="OrthoDB" id="10252740at2759"/>
<dbReference type="Pfam" id="PF16486">
    <property type="entry name" value="ArgoN"/>
    <property type="match status" value="1"/>
</dbReference>
<sequence length="836" mass="93278">MPPKITPSNSRAGPRVASSRGAGASAHSALPPSASAHITTIGVKRAAYGTAGIARTVLTNHFPISIPQGVISHYDVGTFITPSEKTLPARLNMDLITHLQTYVAPAVFTPRAVYDGRKNLFAVSTLKFPSGEDHYEFDVTLSDTRTTDVHRVSDKGPKIYKIRLNKVAEINPIVLERFLEGKQSHDNDVLTAITALNVVIRMEPTLKYPFNVRSFFTPQEKKDIGLGIELWRGYFQSVRPAMGKMLINIDISTGAMYKPGPLIDLCLEFICKPGQPLMLAQKRGFPERERLRLQRFISGIRVTTIHTDETGRISKTPRVVKKLSPAGAVDLQFNTREGGTMRVADYFKRVTNKPLKYPDLPCVEVGSGALLPLELCVVPPGQIMRKQVPPELTKNVLEFATKRPTDRLNSIRNGLSVLSYGQSDYVRQFGMHMEANASPLNVSARILPPPNMRYGQGSRHMIATPKEGAWNMIDRRFYRPAEIKGWIVVVYERQQRFNQNAAQNMIEGLLASFRDVDYAKGIGCPDTKPLVKYESGQGRIVDQLRAAGQEYNRVRKIFPSLIVAVLPEGGTDIYTSIKYFGDCVAGVSTQCLKSNKCFRAKMQYYANVCLKINVKLGGINTIPEPASVRYLTDQANPTIVMGADVVHPAPGSEGRPSFTSVVGNVDSDTSKYIATTRVQTSRKEMIDDLEDMVVHVLDMYRKYRRNIEKKANFEPKRIIFYRDGVSEGQFQQVIDYEVPKLRDACKRLGINPPPKITVIVVGKRHHVRFFPMTSTEGDRSENCPAGTVVDRDVTNPAEFDFYLQSHGGLLGTSRPAHYNVLLDENVFTLVFLYVCS</sequence>
<dbReference type="InterPro" id="IPR032474">
    <property type="entry name" value="Argonaute_N"/>
</dbReference>
<evidence type="ECO:0000256" key="1">
    <source>
        <dbReference type="SAM" id="MobiDB-lite"/>
    </source>
</evidence>
<evidence type="ECO:0000313" key="4">
    <source>
        <dbReference type="EMBL" id="THH11493.1"/>
    </source>
</evidence>
<dbReference type="Pfam" id="PF16487">
    <property type="entry name" value="ArgoMid"/>
    <property type="match status" value="1"/>
</dbReference>
<dbReference type="GO" id="GO:0003723">
    <property type="term" value="F:RNA binding"/>
    <property type="evidence" value="ECO:0007669"/>
    <property type="project" value="InterPro"/>
</dbReference>
<dbReference type="InterPro" id="IPR003100">
    <property type="entry name" value="PAZ_dom"/>
</dbReference>
<organism evidence="4 5">
    <name type="scientific">Phellinidium pouzarii</name>
    <dbReference type="NCBI Taxonomy" id="167371"/>
    <lineage>
        <taxon>Eukaryota</taxon>
        <taxon>Fungi</taxon>
        <taxon>Dikarya</taxon>
        <taxon>Basidiomycota</taxon>
        <taxon>Agaricomycotina</taxon>
        <taxon>Agaricomycetes</taxon>
        <taxon>Hymenochaetales</taxon>
        <taxon>Hymenochaetaceae</taxon>
        <taxon>Phellinidium</taxon>
    </lineage>
</organism>
<dbReference type="InterPro" id="IPR036397">
    <property type="entry name" value="RNaseH_sf"/>
</dbReference>
<evidence type="ECO:0000259" key="2">
    <source>
        <dbReference type="PROSITE" id="PS50821"/>
    </source>
</evidence>
<gene>
    <name evidence="4" type="ORF">EW145_g610</name>
</gene>
<dbReference type="Pfam" id="PF02171">
    <property type="entry name" value="Piwi"/>
    <property type="match status" value="1"/>
</dbReference>
<dbReference type="Pfam" id="PF02170">
    <property type="entry name" value="PAZ"/>
    <property type="match status" value="1"/>
</dbReference>
<dbReference type="PROSITE" id="PS50822">
    <property type="entry name" value="PIWI"/>
    <property type="match status" value="1"/>
</dbReference>
<dbReference type="PROSITE" id="PS50821">
    <property type="entry name" value="PAZ"/>
    <property type="match status" value="1"/>
</dbReference>
<dbReference type="InterPro" id="IPR012337">
    <property type="entry name" value="RNaseH-like_sf"/>
</dbReference>
<feature type="compositionally biased region" description="Low complexity" evidence="1">
    <location>
        <begin position="10"/>
        <end position="31"/>
    </location>
</feature>
<dbReference type="SMART" id="SM01163">
    <property type="entry name" value="DUF1785"/>
    <property type="match status" value="1"/>
</dbReference>
<feature type="region of interest" description="Disordered" evidence="1">
    <location>
        <begin position="1"/>
        <end position="31"/>
    </location>
</feature>
<dbReference type="InterPro" id="IPR032472">
    <property type="entry name" value="ArgoL2"/>
</dbReference>
<feature type="domain" description="Piwi" evidence="3">
    <location>
        <begin position="561"/>
        <end position="824"/>
    </location>
</feature>
<dbReference type="PANTHER" id="PTHR22891">
    <property type="entry name" value="EUKARYOTIC TRANSLATION INITIATION FACTOR 2C"/>
    <property type="match status" value="1"/>
</dbReference>
<accession>A0A4V3XE12</accession>
<proteinExistence type="predicted"/>
<dbReference type="Gene3D" id="3.30.420.10">
    <property type="entry name" value="Ribonuclease H-like superfamily/Ribonuclease H"/>
    <property type="match status" value="1"/>
</dbReference>
<dbReference type="InterPro" id="IPR014811">
    <property type="entry name" value="ArgoL1"/>
</dbReference>
<comment type="caution">
    <text evidence="4">The sequence shown here is derived from an EMBL/GenBank/DDBJ whole genome shotgun (WGS) entry which is preliminary data.</text>
</comment>
<dbReference type="InterPro" id="IPR032473">
    <property type="entry name" value="Argonaute_Mid_dom"/>
</dbReference>
<dbReference type="CDD" id="cd02846">
    <property type="entry name" value="PAZ_argonaute_like"/>
    <property type="match status" value="1"/>
</dbReference>
<evidence type="ECO:0000313" key="5">
    <source>
        <dbReference type="Proteomes" id="UP000308199"/>
    </source>
</evidence>
<dbReference type="SMART" id="SM00950">
    <property type="entry name" value="Piwi"/>
    <property type="match status" value="1"/>
</dbReference>
<name>A0A4V3XE12_9AGAM</name>
<dbReference type="Proteomes" id="UP000308199">
    <property type="component" value="Unassembled WGS sequence"/>
</dbReference>
<dbReference type="EMBL" id="SGPK01000013">
    <property type="protein sequence ID" value="THH11493.1"/>
    <property type="molecule type" value="Genomic_DNA"/>
</dbReference>
<dbReference type="InterPro" id="IPR003165">
    <property type="entry name" value="Piwi"/>
</dbReference>
<dbReference type="AlphaFoldDB" id="A0A4V3XE12"/>
<dbReference type="SUPFAM" id="SSF101690">
    <property type="entry name" value="PAZ domain"/>
    <property type="match status" value="1"/>
</dbReference>
<dbReference type="SUPFAM" id="SSF53098">
    <property type="entry name" value="Ribonuclease H-like"/>
    <property type="match status" value="1"/>
</dbReference>
<dbReference type="Gene3D" id="3.40.50.2300">
    <property type="match status" value="1"/>
</dbReference>
<evidence type="ECO:0008006" key="6">
    <source>
        <dbReference type="Google" id="ProtNLM"/>
    </source>
</evidence>
<protein>
    <recommendedName>
        <fullName evidence="6">Piwi domain-containing protein</fullName>
    </recommendedName>
</protein>
<reference evidence="4 5" key="1">
    <citation type="submission" date="2019-02" db="EMBL/GenBank/DDBJ databases">
        <title>Genome sequencing of the rare red list fungi Phellinidium pouzarii.</title>
        <authorList>
            <person name="Buettner E."/>
            <person name="Kellner H."/>
        </authorList>
    </citation>
    <scope>NUCLEOTIDE SEQUENCE [LARGE SCALE GENOMIC DNA]</scope>
    <source>
        <strain evidence="4 5">DSM 108285</strain>
    </source>
</reference>
<dbReference type="Gene3D" id="2.170.260.10">
    <property type="entry name" value="paz domain"/>
    <property type="match status" value="1"/>
</dbReference>
<dbReference type="InterPro" id="IPR036085">
    <property type="entry name" value="PAZ_dom_sf"/>
</dbReference>